<dbReference type="Proteomes" id="UP000053477">
    <property type="component" value="Unassembled WGS sequence"/>
</dbReference>
<dbReference type="SUPFAM" id="SSF143447">
    <property type="entry name" value="AMMECR1-like"/>
    <property type="match status" value="2"/>
</dbReference>
<feature type="region of interest" description="Disordered" evidence="1">
    <location>
        <begin position="172"/>
        <end position="191"/>
    </location>
</feature>
<dbReference type="FunCoup" id="A0A0H2RVQ8">
    <property type="interactions" value="526"/>
</dbReference>
<accession>A0A0H2RVQ8</accession>
<feature type="domain" description="AMMECR1" evidence="2">
    <location>
        <begin position="37"/>
        <end position="267"/>
    </location>
</feature>
<evidence type="ECO:0000313" key="3">
    <source>
        <dbReference type="EMBL" id="KLO15712.1"/>
    </source>
</evidence>
<dbReference type="InParanoid" id="A0A0H2RVQ8"/>
<organism evidence="3 4">
    <name type="scientific">Schizopora paradoxa</name>
    <dbReference type="NCBI Taxonomy" id="27342"/>
    <lineage>
        <taxon>Eukaryota</taxon>
        <taxon>Fungi</taxon>
        <taxon>Dikarya</taxon>
        <taxon>Basidiomycota</taxon>
        <taxon>Agaricomycotina</taxon>
        <taxon>Agaricomycetes</taxon>
        <taxon>Hymenochaetales</taxon>
        <taxon>Schizoporaceae</taxon>
        <taxon>Schizopora</taxon>
    </lineage>
</organism>
<sequence>MSLADAISSTAVAAVTKEEGTAAAAKLHDVEAPVPVAVVVDAVTRPEHVFQAFDALYCELTGDTPVAPTFADEKYPLFVTWNTRPSRPGRHPRLRGCIGTFEPQRIREGIEEYAIIAALRDTRFNPIRKSELPSLECLLSLLHDFEDASSYLDWTVGEHGIYISFTQPTALTTTRSDSSSSTPSPYSSSPSLLSSASHFISKRPMTATYLPEVAPDQGWDKKETIDSAIRKAGWDGRITEDLRRSIKLRRYRSSKCNVNWDDFVEWRKAKGMEVIV</sequence>
<dbReference type="AlphaFoldDB" id="A0A0H2RVQ8"/>
<evidence type="ECO:0000256" key="1">
    <source>
        <dbReference type="SAM" id="MobiDB-lite"/>
    </source>
</evidence>
<dbReference type="Gene3D" id="3.30.1490.150">
    <property type="entry name" value="Hypothetical protein ph0010, domain 2"/>
    <property type="match status" value="1"/>
</dbReference>
<dbReference type="PROSITE" id="PS51112">
    <property type="entry name" value="AMMECR1"/>
    <property type="match status" value="1"/>
</dbReference>
<dbReference type="OrthoDB" id="24630at2759"/>
<protein>
    <recommendedName>
        <fullName evidence="2">AMMECR1 domain-containing protein</fullName>
    </recommendedName>
</protein>
<dbReference type="Gene3D" id="3.30.700.20">
    <property type="entry name" value="Hypothetical protein ph0010, domain 1"/>
    <property type="match status" value="1"/>
</dbReference>
<dbReference type="InterPro" id="IPR023473">
    <property type="entry name" value="AMMECR1"/>
</dbReference>
<dbReference type="InterPro" id="IPR002733">
    <property type="entry name" value="AMMECR1_domain"/>
</dbReference>
<evidence type="ECO:0000259" key="2">
    <source>
        <dbReference type="PROSITE" id="PS51112"/>
    </source>
</evidence>
<dbReference type="STRING" id="27342.A0A0H2RVQ8"/>
<reference evidence="3 4" key="1">
    <citation type="submission" date="2015-04" db="EMBL/GenBank/DDBJ databases">
        <title>Complete genome sequence of Schizopora paradoxa KUC8140, a cosmopolitan wood degrader in East Asia.</title>
        <authorList>
            <consortium name="DOE Joint Genome Institute"/>
            <person name="Min B."/>
            <person name="Park H."/>
            <person name="Jang Y."/>
            <person name="Kim J.-J."/>
            <person name="Kim K.H."/>
            <person name="Pangilinan J."/>
            <person name="Lipzen A."/>
            <person name="Riley R."/>
            <person name="Grigoriev I.V."/>
            <person name="Spatafora J.W."/>
            <person name="Choi I.-G."/>
        </authorList>
    </citation>
    <scope>NUCLEOTIDE SEQUENCE [LARGE SCALE GENOMIC DNA]</scope>
    <source>
        <strain evidence="3 4">KUC8140</strain>
    </source>
</reference>
<dbReference type="InterPro" id="IPR036071">
    <property type="entry name" value="AMMECR1_dom_sf"/>
</dbReference>
<dbReference type="PANTHER" id="PTHR13016:SF0">
    <property type="entry name" value="AMME SYNDROME CANDIDATE GENE 1 PROTEIN"/>
    <property type="match status" value="1"/>
</dbReference>
<evidence type="ECO:0000313" key="4">
    <source>
        <dbReference type="Proteomes" id="UP000053477"/>
    </source>
</evidence>
<dbReference type="PANTHER" id="PTHR13016">
    <property type="entry name" value="AMMECR1 HOMOLOG"/>
    <property type="match status" value="1"/>
</dbReference>
<name>A0A0H2RVQ8_9AGAM</name>
<gene>
    <name evidence="3" type="ORF">SCHPADRAFT_824292</name>
</gene>
<keyword evidence="4" id="KW-1185">Reference proteome</keyword>
<dbReference type="EMBL" id="KQ085926">
    <property type="protein sequence ID" value="KLO15712.1"/>
    <property type="molecule type" value="Genomic_DNA"/>
</dbReference>
<dbReference type="InterPro" id="IPR027485">
    <property type="entry name" value="AMMECR1_N"/>
</dbReference>
<dbReference type="Pfam" id="PF01871">
    <property type="entry name" value="AMMECR1"/>
    <property type="match status" value="2"/>
</dbReference>
<proteinExistence type="predicted"/>